<dbReference type="EMBL" id="JAGRZL010000047">
    <property type="protein sequence ID" value="MBR7630564.1"/>
    <property type="molecule type" value="Genomic_DNA"/>
</dbReference>
<dbReference type="Pfam" id="PF02706">
    <property type="entry name" value="Wzz"/>
    <property type="match status" value="1"/>
</dbReference>
<evidence type="ECO:0000256" key="6">
    <source>
        <dbReference type="SAM" id="Phobius"/>
    </source>
</evidence>
<feature type="transmembrane region" description="Helical" evidence="6">
    <location>
        <begin position="35"/>
        <end position="54"/>
    </location>
</feature>
<feature type="transmembrane region" description="Helical" evidence="6">
    <location>
        <begin position="323"/>
        <end position="346"/>
    </location>
</feature>
<keyword evidence="10" id="KW-1185">Reference proteome</keyword>
<keyword evidence="5 6" id="KW-0472">Membrane</keyword>
<organism evidence="9 10">
    <name type="scientific">Aeromonas popoffii</name>
    <dbReference type="NCBI Taxonomy" id="70856"/>
    <lineage>
        <taxon>Bacteria</taxon>
        <taxon>Pseudomonadati</taxon>
        <taxon>Pseudomonadota</taxon>
        <taxon>Gammaproteobacteria</taxon>
        <taxon>Aeromonadales</taxon>
        <taxon>Aeromonadaceae</taxon>
        <taxon>Aeromonas</taxon>
    </lineage>
</organism>
<evidence type="ECO:0000256" key="2">
    <source>
        <dbReference type="ARBA" id="ARBA00022475"/>
    </source>
</evidence>
<dbReference type="Proteomes" id="UP000675653">
    <property type="component" value="Unassembled WGS sequence"/>
</dbReference>
<evidence type="ECO:0000259" key="8">
    <source>
        <dbReference type="Pfam" id="PF13807"/>
    </source>
</evidence>
<evidence type="ECO:0000256" key="4">
    <source>
        <dbReference type="ARBA" id="ARBA00022989"/>
    </source>
</evidence>
<dbReference type="PANTHER" id="PTHR32309:SF13">
    <property type="entry name" value="FERRIC ENTEROBACTIN TRANSPORT PROTEIN FEPE"/>
    <property type="match status" value="1"/>
</dbReference>
<dbReference type="InterPro" id="IPR032807">
    <property type="entry name" value="GNVR"/>
</dbReference>
<dbReference type="RefSeq" id="WP_212514232.1">
    <property type="nucleotide sequence ID" value="NZ_CAWQDX010000071.1"/>
</dbReference>
<dbReference type="InterPro" id="IPR003856">
    <property type="entry name" value="LPS_length_determ_N"/>
</dbReference>
<evidence type="ECO:0000313" key="9">
    <source>
        <dbReference type="EMBL" id="MBR7630564.1"/>
    </source>
</evidence>
<evidence type="ECO:0008006" key="11">
    <source>
        <dbReference type="Google" id="ProtNLM"/>
    </source>
</evidence>
<comment type="caution">
    <text evidence="9">The sequence shown here is derived from an EMBL/GenBank/DDBJ whole genome shotgun (WGS) entry which is preliminary data.</text>
</comment>
<keyword evidence="4 6" id="KW-1133">Transmembrane helix</keyword>
<evidence type="ECO:0000256" key="5">
    <source>
        <dbReference type="ARBA" id="ARBA00023136"/>
    </source>
</evidence>
<evidence type="ECO:0000313" key="10">
    <source>
        <dbReference type="Proteomes" id="UP000675653"/>
    </source>
</evidence>
<feature type="domain" description="Tyrosine-protein kinase G-rich" evidence="8">
    <location>
        <begin position="307"/>
        <end position="345"/>
    </location>
</feature>
<dbReference type="Pfam" id="PF13807">
    <property type="entry name" value="GNVR"/>
    <property type="match status" value="1"/>
</dbReference>
<reference evidence="9 10" key="1">
    <citation type="submission" date="2021-04" db="EMBL/GenBank/DDBJ databases">
        <title>Draft Genome of Aeromonas popoffii ID682, isolated from a natural water source in Idaho.</title>
        <authorList>
            <person name="Testerman T."/>
            <person name="Graf J."/>
        </authorList>
    </citation>
    <scope>NUCLEOTIDE SEQUENCE [LARGE SCALE GENOMIC DNA]</scope>
    <source>
        <strain evidence="9 10">ID682</strain>
    </source>
</reference>
<comment type="subcellular location">
    <subcellularLocation>
        <location evidence="1">Cell membrane</location>
        <topology evidence="1">Multi-pass membrane protein</topology>
    </subcellularLocation>
</comment>
<accession>A0ABS5GTU4</accession>
<evidence type="ECO:0000256" key="1">
    <source>
        <dbReference type="ARBA" id="ARBA00004651"/>
    </source>
</evidence>
<name>A0ABS5GTU4_9GAMM</name>
<evidence type="ECO:0000256" key="3">
    <source>
        <dbReference type="ARBA" id="ARBA00022692"/>
    </source>
</evidence>
<gene>
    <name evidence="9" type="ORF">KAT72_16405</name>
</gene>
<keyword evidence="3 6" id="KW-0812">Transmembrane</keyword>
<dbReference type="Gene3D" id="3.30.1890.10">
    <property type="entry name" value="FepE-like"/>
    <property type="match status" value="1"/>
</dbReference>
<evidence type="ECO:0000259" key="7">
    <source>
        <dbReference type="Pfam" id="PF02706"/>
    </source>
</evidence>
<sequence length="352" mass="39833">MKERMPDVPAQWVHTTGSDEIDLRELFLVLWRQKVLVLLVAGVFALAGIAYALLAPQVWSANAVIQTPQKNDLLPMLRVASQAKLLGITDFPDSKVLYDEFVREFNTYENRRAFLKDSPFFKELVKAAKLDERGQRLWIREWSKYISADTVDKKGEKPGVILKFSTDSSDQALAMLEGYIQFIIAKQQQRLVSELKEQQSIQLDTLMMNLKLIKEDAEQALKREIEGTVLTIAVAKAAGVERPLENYNIGERFPITLGTKGLEEQLKVLKAMDLTLYQPKLLDLQAQIDRLQQVKLDGISFRPFSYLDAPEAPLSRDKPKRPLIVVLTTLLGGMLGVGIVLVRHAFCRPEQA</sequence>
<dbReference type="InterPro" id="IPR050445">
    <property type="entry name" value="Bact_polysacc_biosynth/exp"/>
</dbReference>
<feature type="domain" description="Polysaccharide chain length determinant N-terminal" evidence="7">
    <location>
        <begin position="19"/>
        <end position="77"/>
    </location>
</feature>
<dbReference type="SUPFAM" id="SSF160355">
    <property type="entry name" value="Bacterial polysaccharide co-polymerase-like"/>
    <property type="match status" value="1"/>
</dbReference>
<protein>
    <recommendedName>
        <fullName evidence="11">O-antigen chain length regulator</fullName>
    </recommendedName>
</protein>
<dbReference type="PANTHER" id="PTHR32309">
    <property type="entry name" value="TYROSINE-PROTEIN KINASE"/>
    <property type="match status" value="1"/>
</dbReference>
<proteinExistence type="predicted"/>
<keyword evidence="2" id="KW-1003">Cell membrane</keyword>